<keyword evidence="1" id="KW-0812">Transmembrane</keyword>
<evidence type="ECO:0000313" key="3">
    <source>
        <dbReference type="Proteomes" id="UP000251889"/>
    </source>
</evidence>
<organism evidence="2 3">
    <name type="scientific">Pseudochryseolinea flava</name>
    <dbReference type="NCBI Taxonomy" id="2059302"/>
    <lineage>
        <taxon>Bacteria</taxon>
        <taxon>Pseudomonadati</taxon>
        <taxon>Bacteroidota</taxon>
        <taxon>Cytophagia</taxon>
        <taxon>Cytophagales</taxon>
        <taxon>Fulvivirgaceae</taxon>
        <taxon>Pseudochryseolinea</taxon>
    </lineage>
</organism>
<dbReference type="Proteomes" id="UP000251889">
    <property type="component" value="Unassembled WGS sequence"/>
</dbReference>
<dbReference type="AlphaFoldDB" id="A0A364Y2J3"/>
<accession>A0A364Y2J3</accession>
<keyword evidence="1" id="KW-1133">Transmembrane helix</keyword>
<dbReference type="EMBL" id="QMFY01000008">
    <property type="protein sequence ID" value="RAW00180.1"/>
    <property type="molecule type" value="Genomic_DNA"/>
</dbReference>
<gene>
    <name evidence="2" type="ORF">DQQ10_16675</name>
</gene>
<keyword evidence="3" id="KW-1185">Reference proteome</keyword>
<protein>
    <submittedName>
        <fullName evidence="2">Uncharacterized protein</fullName>
    </submittedName>
</protein>
<reference evidence="2 3" key="1">
    <citation type="submission" date="2018-06" db="EMBL/GenBank/DDBJ databases">
        <title>Chryseolinea flavus sp. nov., a member of the phylum Bacteroidetes isolated from soil.</title>
        <authorList>
            <person name="Li Y."/>
            <person name="Wang J."/>
        </authorList>
    </citation>
    <scope>NUCLEOTIDE SEQUENCE [LARGE SCALE GENOMIC DNA]</scope>
    <source>
        <strain evidence="2 3">SDU1-6</strain>
    </source>
</reference>
<sequence length="83" mass="8926">MKIITTNIHGILDYAVALLIIALPFLLNFPAGSAEKWVLIGSGIATISYSLVTQYEHSIADVIPFSFHLILDISSAILLATSP</sequence>
<proteinExistence type="predicted"/>
<dbReference type="OrthoDB" id="129082at2"/>
<evidence type="ECO:0000256" key="1">
    <source>
        <dbReference type="SAM" id="Phobius"/>
    </source>
</evidence>
<dbReference type="RefSeq" id="WP_112748018.1">
    <property type="nucleotide sequence ID" value="NZ_QMFY01000008.1"/>
</dbReference>
<keyword evidence="1" id="KW-0472">Membrane</keyword>
<feature type="transmembrane region" description="Helical" evidence="1">
    <location>
        <begin position="12"/>
        <end position="31"/>
    </location>
</feature>
<evidence type="ECO:0000313" key="2">
    <source>
        <dbReference type="EMBL" id="RAW00180.1"/>
    </source>
</evidence>
<name>A0A364Y2J3_9BACT</name>
<comment type="caution">
    <text evidence="2">The sequence shown here is derived from an EMBL/GenBank/DDBJ whole genome shotgun (WGS) entry which is preliminary data.</text>
</comment>